<dbReference type="Pfam" id="PF10294">
    <property type="entry name" value="Methyltransf_16"/>
    <property type="match status" value="1"/>
</dbReference>
<evidence type="ECO:0000313" key="9">
    <source>
        <dbReference type="Proteomes" id="UP000694888"/>
    </source>
</evidence>
<dbReference type="InterPro" id="IPR019410">
    <property type="entry name" value="Methyltransf_16"/>
</dbReference>
<evidence type="ECO:0000313" key="10">
    <source>
        <dbReference type="RefSeq" id="XP_005097019.2"/>
    </source>
</evidence>
<evidence type="ECO:0000256" key="5">
    <source>
        <dbReference type="ARBA" id="ARBA00022490"/>
    </source>
</evidence>
<gene>
    <name evidence="10" type="primary">LOC101855785</name>
</gene>
<dbReference type="InterPro" id="IPR029063">
    <property type="entry name" value="SAM-dependent_MTases_sf"/>
</dbReference>
<sequence>MADASKSCQLEQRSQVLNETTRSVTIDERKKTARKRWQMLAQVLKGSSTTELADSAVSVRRFQSYGLLSTEQNVEENSKEDSDGSSWFSYSCKDLPGFSMKIRHLGGAVSAERLNGFNNTGNVCVWPSEEVMTFYCMQHVGDFKSQQICELGGGMTCLAGIALGISSEAQHIVVSDGNEESVDNLEQIIERNDFGVTSVSARLLRWGATKMDESLRSRFDTVICADCLFFDDGREDLALMIFDLLKPGGQALIFAPSRNKTFHKFAELAEKTFQVTTESEYNAVVWNMHCKMLSEDSDIYDESLHFPIMMKLRKPTEPTESRDTTPESR</sequence>
<keyword evidence="9" id="KW-1185">Reference proteome</keyword>
<name>A0ABM0JMA3_APLCA</name>
<keyword evidence="8" id="KW-0539">Nucleus</keyword>
<dbReference type="RefSeq" id="XP_005097019.2">
    <property type="nucleotide sequence ID" value="XM_005096962.2"/>
</dbReference>
<keyword evidence="5" id="KW-0963">Cytoplasm</keyword>
<evidence type="ECO:0000256" key="4">
    <source>
        <dbReference type="ARBA" id="ARBA00020594"/>
    </source>
</evidence>
<dbReference type="InterPro" id="IPR025800">
    <property type="entry name" value="CaM-Lys-N-MeTrfase"/>
</dbReference>
<dbReference type="Proteomes" id="UP000694888">
    <property type="component" value="Unplaced"/>
</dbReference>
<keyword evidence="6" id="KW-0489">Methyltransferase</keyword>
<protein>
    <recommendedName>
        <fullName evidence="4">Calmodulin-lysine N-methyltransferase</fullName>
        <ecNumber evidence="3">2.1.1.60</ecNumber>
    </recommendedName>
</protein>
<evidence type="ECO:0000256" key="8">
    <source>
        <dbReference type="ARBA" id="ARBA00023242"/>
    </source>
</evidence>
<dbReference type="Gene3D" id="3.40.50.150">
    <property type="entry name" value="Vaccinia Virus protein VP39"/>
    <property type="match status" value="1"/>
</dbReference>
<evidence type="ECO:0000256" key="6">
    <source>
        <dbReference type="ARBA" id="ARBA00022603"/>
    </source>
</evidence>
<dbReference type="PANTHER" id="PTHR13539:SF3">
    <property type="entry name" value="CALMODULIN-LYSINE N-METHYLTRANSFERASE"/>
    <property type="match status" value="1"/>
</dbReference>
<dbReference type="SUPFAM" id="SSF53335">
    <property type="entry name" value="S-adenosyl-L-methionine-dependent methyltransferases"/>
    <property type="match status" value="1"/>
</dbReference>
<evidence type="ECO:0000256" key="3">
    <source>
        <dbReference type="ARBA" id="ARBA00011914"/>
    </source>
</evidence>
<comment type="subcellular location">
    <subcellularLocation>
        <location evidence="2">Cytoplasm</location>
    </subcellularLocation>
    <subcellularLocation>
        <location evidence="1">Nucleus</location>
    </subcellularLocation>
</comment>
<dbReference type="PANTHER" id="PTHR13539">
    <property type="entry name" value="CALMODULIN-LYSINE N-METHYLTRANSFERASE"/>
    <property type="match status" value="1"/>
</dbReference>
<reference evidence="10" key="1">
    <citation type="submission" date="2025-08" db="UniProtKB">
        <authorList>
            <consortium name="RefSeq"/>
        </authorList>
    </citation>
    <scope>IDENTIFICATION</scope>
</reference>
<dbReference type="GeneID" id="101855785"/>
<proteinExistence type="predicted"/>
<evidence type="ECO:0000256" key="2">
    <source>
        <dbReference type="ARBA" id="ARBA00004496"/>
    </source>
</evidence>
<evidence type="ECO:0000256" key="7">
    <source>
        <dbReference type="ARBA" id="ARBA00022679"/>
    </source>
</evidence>
<keyword evidence="7" id="KW-0808">Transferase</keyword>
<dbReference type="EC" id="2.1.1.60" evidence="3"/>
<accession>A0ABM0JMA3</accession>
<organism evidence="9 10">
    <name type="scientific">Aplysia californica</name>
    <name type="common">California sea hare</name>
    <dbReference type="NCBI Taxonomy" id="6500"/>
    <lineage>
        <taxon>Eukaryota</taxon>
        <taxon>Metazoa</taxon>
        <taxon>Spiralia</taxon>
        <taxon>Lophotrochozoa</taxon>
        <taxon>Mollusca</taxon>
        <taxon>Gastropoda</taxon>
        <taxon>Heterobranchia</taxon>
        <taxon>Euthyneura</taxon>
        <taxon>Tectipleura</taxon>
        <taxon>Aplysiida</taxon>
        <taxon>Aplysioidea</taxon>
        <taxon>Aplysiidae</taxon>
        <taxon>Aplysia</taxon>
    </lineage>
</organism>
<evidence type="ECO:0000256" key="1">
    <source>
        <dbReference type="ARBA" id="ARBA00004123"/>
    </source>
</evidence>